<name>A0A1W1CUW2_9ZZZZ</name>
<gene>
    <name evidence="1" type="ORF">MNB_SV-13-736</name>
</gene>
<dbReference type="AlphaFoldDB" id="A0A1W1CUW2"/>
<sequence>MIWFKYSKNSIFKDDKALMENYKTLTKHIKTMSDIYFIGILTQK</sequence>
<organism evidence="1">
    <name type="scientific">hydrothermal vent metagenome</name>
    <dbReference type="NCBI Taxonomy" id="652676"/>
    <lineage>
        <taxon>unclassified sequences</taxon>
        <taxon>metagenomes</taxon>
        <taxon>ecological metagenomes</taxon>
    </lineage>
</organism>
<proteinExistence type="predicted"/>
<accession>A0A1W1CUW2</accession>
<protein>
    <submittedName>
        <fullName evidence="1">Uncharacterized protein</fullName>
    </submittedName>
</protein>
<reference evidence="1" key="1">
    <citation type="submission" date="2016-10" db="EMBL/GenBank/DDBJ databases">
        <authorList>
            <person name="de Groot N.N."/>
        </authorList>
    </citation>
    <scope>NUCLEOTIDE SEQUENCE</scope>
</reference>
<dbReference type="EMBL" id="FPHM01000136">
    <property type="protein sequence ID" value="SFV69507.1"/>
    <property type="molecule type" value="Genomic_DNA"/>
</dbReference>
<evidence type="ECO:0000313" key="1">
    <source>
        <dbReference type="EMBL" id="SFV69507.1"/>
    </source>
</evidence>